<keyword evidence="8" id="KW-1185">Reference proteome</keyword>
<evidence type="ECO:0000313" key="8">
    <source>
        <dbReference type="Proteomes" id="UP001215280"/>
    </source>
</evidence>
<dbReference type="Pfam" id="PF10231">
    <property type="entry name" value="COA8"/>
    <property type="match status" value="1"/>
</dbReference>
<evidence type="ECO:0000256" key="1">
    <source>
        <dbReference type="ARBA" id="ARBA00004443"/>
    </source>
</evidence>
<evidence type="ECO:0000256" key="4">
    <source>
        <dbReference type="ARBA" id="ARBA00022946"/>
    </source>
</evidence>
<reference evidence="7" key="1">
    <citation type="submission" date="2023-03" db="EMBL/GenBank/DDBJ databases">
        <title>Massive genome expansion in bonnet fungi (Mycena s.s.) driven by repeated elements and novel gene families across ecological guilds.</title>
        <authorList>
            <consortium name="Lawrence Berkeley National Laboratory"/>
            <person name="Harder C.B."/>
            <person name="Miyauchi S."/>
            <person name="Viragh M."/>
            <person name="Kuo A."/>
            <person name="Thoen E."/>
            <person name="Andreopoulos B."/>
            <person name="Lu D."/>
            <person name="Skrede I."/>
            <person name="Drula E."/>
            <person name="Henrissat B."/>
            <person name="Morin E."/>
            <person name="Kohler A."/>
            <person name="Barry K."/>
            <person name="LaButti K."/>
            <person name="Morin E."/>
            <person name="Salamov A."/>
            <person name="Lipzen A."/>
            <person name="Mereny Z."/>
            <person name="Hegedus B."/>
            <person name="Baldrian P."/>
            <person name="Stursova M."/>
            <person name="Weitz H."/>
            <person name="Taylor A."/>
            <person name="Grigoriev I.V."/>
            <person name="Nagy L.G."/>
            <person name="Martin F."/>
            <person name="Kauserud H."/>
        </authorList>
    </citation>
    <scope>NUCLEOTIDE SEQUENCE</scope>
    <source>
        <strain evidence="7">CBHHK188m</strain>
    </source>
</reference>
<dbReference type="GO" id="GO:0097193">
    <property type="term" value="P:intrinsic apoptotic signaling pathway"/>
    <property type="evidence" value="ECO:0007669"/>
    <property type="project" value="InterPro"/>
</dbReference>
<dbReference type="GO" id="GO:0005743">
    <property type="term" value="C:mitochondrial inner membrane"/>
    <property type="evidence" value="ECO:0007669"/>
    <property type="project" value="UniProtKB-SubCell"/>
</dbReference>
<dbReference type="PANTHER" id="PTHR31107">
    <property type="entry name" value="APOPTOGENIC PROTEIN 1, MITOCHONDRIAL"/>
    <property type="match status" value="1"/>
</dbReference>
<evidence type="ECO:0000313" key="7">
    <source>
        <dbReference type="EMBL" id="KAJ7774553.1"/>
    </source>
</evidence>
<keyword evidence="5" id="KW-0496">Mitochondrion</keyword>
<accession>A0AAD7K0S1</accession>
<dbReference type="AlphaFoldDB" id="A0AAD7K0S1"/>
<comment type="subcellular location">
    <subcellularLocation>
        <location evidence="1">Mitochondrion inner membrane</location>
        <topology evidence="1">Peripheral membrane protein</topology>
        <orientation evidence="1">Matrix side</orientation>
    </subcellularLocation>
</comment>
<dbReference type="Proteomes" id="UP001215280">
    <property type="component" value="Unassembled WGS sequence"/>
</dbReference>
<comment type="similarity">
    <text evidence="2">Belongs to the COA8 family.</text>
</comment>
<dbReference type="PANTHER" id="PTHR31107:SF2">
    <property type="entry name" value="CYTOCHROME C OXIDASE ASSEMBLY FACTOR 8"/>
    <property type="match status" value="1"/>
</dbReference>
<evidence type="ECO:0000256" key="5">
    <source>
        <dbReference type="ARBA" id="ARBA00023128"/>
    </source>
</evidence>
<comment type="caution">
    <text evidence="7">The sequence shown here is derived from an EMBL/GenBank/DDBJ whole genome shotgun (WGS) entry which is preliminary data.</text>
</comment>
<sequence>MFQPRPPLRPLSARFLHVSRPLCDHVGPPHPISNMRPMIYDEDAPASTQRAYHPYSLHEFDPEPASPYKLQWKLQRQQLDEFHHTFWLESNTRFERGKQEALSRLPETATALDKERALSEFYRQWVEQEDRRTGEYTEEWRQRNRSSLILASRVAYQKFTARFSDIVLFKKKSA</sequence>
<keyword evidence="4" id="KW-0809">Transit peptide</keyword>
<protein>
    <submittedName>
        <fullName evidence="7">Uncharacterized protein</fullName>
    </submittedName>
</protein>
<keyword evidence="6" id="KW-0472">Membrane</keyword>
<keyword evidence="3" id="KW-0999">Mitochondrion inner membrane</keyword>
<name>A0AAD7K0S1_9AGAR</name>
<organism evidence="7 8">
    <name type="scientific">Mycena maculata</name>
    <dbReference type="NCBI Taxonomy" id="230809"/>
    <lineage>
        <taxon>Eukaryota</taxon>
        <taxon>Fungi</taxon>
        <taxon>Dikarya</taxon>
        <taxon>Basidiomycota</taxon>
        <taxon>Agaricomycotina</taxon>
        <taxon>Agaricomycetes</taxon>
        <taxon>Agaricomycetidae</taxon>
        <taxon>Agaricales</taxon>
        <taxon>Marasmiineae</taxon>
        <taxon>Mycenaceae</taxon>
        <taxon>Mycena</taxon>
    </lineage>
</organism>
<proteinExistence type="inferred from homology"/>
<evidence type="ECO:0000256" key="3">
    <source>
        <dbReference type="ARBA" id="ARBA00022792"/>
    </source>
</evidence>
<dbReference type="EMBL" id="JARJLG010000015">
    <property type="protein sequence ID" value="KAJ7774553.1"/>
    <property type="molecule type" value="Genomic_DNA"/>
</dbReference>
<gene>
    <name evidence="7" type="ORF">DFH07DRAFT_952265</name>
</gene>
<dbReference type="InterPro" id="IPR018796">
    <property type="entry name" value="COA8"/>
</dbReference>
<evidence type="ECO:0000256" key="6">
    <source>
        <dbReference type="ARBA" id="ARBA00023136"/>
    </source>
</evidence>
<evidence type="ECO:0000256" key="2">
    <source>
        <dbReference type="ARBA" id="ARBA00005453"/>
    </source>
</evidence>